<dbReference type="PANTHER" id="PTHR24271:SF47">
    <property type="entry name" value="KALLIKREIN-1"/>
    <property type="match status" value="1"/>
</dbReference>
<dbReference type="InterPro" id="IPR001314">
    <property type="entry name" value="Peptidase_S1A"/>
</dbReference>
<organism evidence="7 8">
    <name type="scientific">Alligator sinensis</name>
    <name type="common">Chinese alligator</name>
    <dbReference type="NCBI Taxonomy" id="38654"/>
    <lineage>
        <taxon>Eukaryota</taxon>
        <taxon>Metazoa</taxon>
        <taxon>Chordata</taxon>
        <taxon>Craniata</taxon>
        <taxon>Vertebrata</taxon>
        <taxon>Euteleostomi</taxon>
        <taxon>Archelosauria</taxon>
        <taxon>Archosauria</taxon>
        <taxon>Crocodylia</taxon>
        <taxon>Alligatoridae</taxon>
        <taxon>Alligatorinae</taxon>
        <taxon>Alligator</taxon>
    </lineage>
</organism>
<evidence type="ECO:0000256" key="2">
    <source>
        <dbReference type="ARBA" id="ARBA00022670"/>
    </source>
</evidence>
<name>A0A1U7SWF3_ALLSI</name>
<dbReference type="GO" id="GO:0030141">
    <property type="term" value="C:secretory granule"/>
    <property type="evidence" value="ECO:0007669"/>
    <property type="project" value="TreeGrafter"/>
</dbReference>
<proteinExistence type="inferred from homology"/>
<dbReference type="PANTHER" id="PTHR24271">
    <property type="entry name" value="KALLIKREIN-RELATED"/>
    <property type="match status" value="1"/>
</dbReference>
<dbReference type="PROSITE" id="PS00135">
    <property type="entry name" value="TRYPSIN_SER"/>
    <property type="match status" value="1"/>
</dbReference>
<keyword evidence="4" id="KW-0720">Serine protease</keyword>
<dbReference type="InterPro" id="IPR033116">
    <property type="entry name" value="TRYPSIN_SER"/>
</dbReference>
<dbReference type="InterPro" id="IPR001254">
    <property type="entry name" value="Trypsin_dom"/>
</dbReference>
<evidence type="ECO:0000256" key="4">
    <source>
        <dbReference type="ARBA" id="ARBA00022825"/>
    </source>
</evidence>
<evidence type="ECO:0000256" key="1">
    <source>
        <dbReference type="ARBA" id="ARBA00009228"/>
    </source>
</evidence>
<dbReference type="AlphaFoldDB" id="A0A1U7SWF3"/>
<dbReference type="GeneID" id="102382711"/>
<dbReference type="KEGG" id="asn:102382711"/>
<keyword evidence="5" id="KW-1015">Disulfide bond</keyword>
<evidence type="ECO:0000256" key="3">
    <source>
        <dbReference type="ARBA" id="ARBA00022801"/>
    </source>
</evidence>
<comment type="similarity">
    <text evidence="1">Belongs to the peptidase S1 family. Snake venom subfamily.</text>
</comment>
<dbReference type="SMART" id="SM00020">
    <property type="entry name" value="Tryp_SPc"/>
    <property type="match status" value="1"/>
</dbReference>
<keyword evidence="7" id="KW-1185">Reference proteome</keyword>
<dbReference type="Gene3D" id="2.40.10.10">
    <property type="entry name" value="Trypsin-like serine proteases"/>
    <property type="match status" value="2"/>
</dbReference>
<dbReference type="GO" id="GO:0004252">
    <property type="term" value="F:serine-type endopeptidase activity"/>
    <property type="evidence" value="ECO:0007669"/>
    <property type="project" value="InterPro"/>
</dbReference>
<dbReference type="PROSITE" id="PS50240">
    <property type="entry name" value="TRYPSIN_DOM"/>
    <property type="match status" value="1"/>
</dbReference>
<dbReference type="PRINTS" id="PR00722">
    <property type="entry name" value="CHYMOTRYPSIN"/>
</dbReference>
<feature type="domain" description="Peptidase S1" evidence="6">
    <location>
        <begin position="1"/>
        <end position="190"/>
    </location>
</feature>
<accession>A0A1U7SWF3</accession>
<dbReference type="RefSeq" id="XP_006039387.1">
    <property type="nucleotide sequence ID" value="XM_006039325.3"/>
</dbReference>
<dbReference type="InterPro" id="IPR009003">
    <property type="entry name" value="Peptidase_S1_PA"/>
</dbReference>
<dbReference type="InParanoid" id="A0A1U7SWF3"/>
<evidence type="ECO:0000256" key="5">
    <source>
        <dbReference type="ARBA" id="ARBA00023157"/>
    </source>
</evidence>
<dbReference type="InterPro" id="IPR043504">
    <property type="entry name" value="Peptidase_S1_PA_chymotrypsin"/>
</dbReference>
<gene>
    <name evidence="8" type="primary">LOC102382711</name>
</gene>
<dbReference type="GO" id="GO:0006508">
    <property type="term" value="P:proteolysis"/>
    <property type="evidence" value="ECO:0007669"/>
    <property type="project" value="UniProtKB-KW"/>
</dbReference>
<sequence>MIDDVILSAASRSIPMRMGDYSLSKNEGTEQCITSAKAFPHPNYNSNTHDSDIMLLKLANPIHITEYVDYVNISTACPALGISCLVSGWGTTDSPEAKYPDILQCGTVKVLSDGECKKAYPGSITKNMLCAGVTEGGVDSCQGDSGGPLVCNGKLEGIVSWGMQVCGRKGKPGVYAKICKFTDWILKTIKDNSRT</sequence>
<dbReference type="Proteomes" id="UP000189705">
    <property type="component" value="Unplaced"/>
</dbReference>
<evidence type="ECO:0000313" key="7">
    <source>
        <dbReference type="Proteomes" id="UP000189705"/>
    </source>
</evidence>
<dbReference type="eggNOG" id="KOG3627">
    <property type="taxonomic scope" value="Eukaryota"/>
</dbReference>
<keyword evidence="2" id="KW-0645">Protease</keyword>
<protein>
    <submittedName>
        <fullName evidence="8">Cationic trypsin-like</fullName>
    </submittedName>
</protein>
<dbReference type="SUPFAM" id="SSF50494">
    <property type="entry name" value="Trypsin-like serine proteases"/>
    <property type="match status" value="1"/>
</dbReference>
<dbReference type="STRING" id="38654.A0A1U7SWF3"/>
<evidence type="ECO:0000259" key="6">
    <source>
        <dbReference type="PROSITE" id="PS50240"/>
    </source>
</evidence>
<evidence type="ECO:0000313" key="8">
    <source>
        <dbReference type="RefSeq" id="XP_006039387.1"/>
    </source>
</evidence>
<dbReference type="OrthoDB" id="10059102at2759"/>
<reference evidence="8" key="1">
    <citation type="submission" date="2025-08" db="UniProtKB">
        <authorList>
            <consortium name="RefSeq"/>
        </authorList>
    </citation>
    <scope>IDENTIFICATION</scope>
</reference>
<dbReference type="FunFam" id="2.40.10.10:FF:000010">
    <property type="entry name" value="Kallikrein related peptidase 11"/>
    <property type="match status" value="1"/>
</dbReference>
<dbReference type="CDD" id="cd00190">
    <property type="entry name" value="Tryp_SPc"/>
    <property type="match status" value="1"/>
</dbReference>
<dbReference type="Pfam" id="PF00089">
    <property type="entry name" value="Trypsin"/>
    <property type="match status" value="1"/>
</dbReference>
<keyword evidence="3" id="KW-0378">Hydrolase</keyword>